<evidence type="ECO:0000313" key="1">
    <source>
        <dbReference type="EMBL" id="GIY63673.1"/>
    </source>
</evidence>
<dbReference type="AlphaFoldDB" id="A0AAV4V0V0"/>
<sequence length="89" mass="10187">MVRSLAINNAQIRPDVSNLMFILHIHSQARSYKEMCKDDQPFHCRQPLFFRIVWPISHVDVPAPKSCPITSVPVHLFDIPSGIFSLSPF</sequence>
<organism evidence="1 2">
    <name type="scientific">Caerostris darwini</name>
    <dbReference type="NCBI Taxonomy" id="1538125"/>
    <lineage>
        <taxon>Eukaryota</taxon>
        <taxon>Metazoa</taxon>
        <taxon>Ecdysozoa</taxon>
        <taxon>Arthropoda</taxon>
        <taxon>Chelicerata</taxon>
        <taxon>Arachnida</taxon>
        <taxon>Araneae</taxon>
        <taxon>Araneomorphae</taxon>
        <taxon>Entelegynae</taxon>
        <taxon>Araneoidea</taxon>
        <taxon>Araneidae</taxon>
        <taxon>Caerostris</taxon>
    </lineage>
</organism>
<evidence type="ECO:0000313" key="2">
    <source>
        <dbReference type="Proteomes" id="UP001054837"/>
    </source>
</evidence>
<keyword evidence="2" id="KW-1185">Reference proteome</keyword>
<reference evidence="1 2" key="1">
    <citation type="submission" date="2021-06" db="EMBL/GenBank/DDBJ databases">
        <title>Caerostris darwini draft genome.</title>
        <authorList>
            <person name="Kono N."/>
            <person name="Arakawa K."/>
        </authorList>
    </citation>
    <scope>NUCLEOTIDE SEQUENCE [LARGE SCALE GENOMIC DNA]</scope>
</reference>
<comment type="caution">
    <text evidence="1">The sequence shown here is derived from an EMBL/GenBank/DDBJ whole genome shotgun (WGS) entry which is preliminary data.</text>
</comment>
<proteinExistence type="predicted"/>
<protein>
    <submittedName>
        <fullName evidence="1">Uncharacterized protein</fullName>
    </submittedName>
</protein>
<accession>A0AAV4V0V0</accession>
<dbReference type="Proteomes" id="UP001054837">
    <property type="component" value="Unassembled WGS sequence"/>
</dbReference>
<dbReference type="EMBL" id="BPLQ01012203">
    <property type="protein sequence ID" value="GIY63673.1"/>
    <property type="molecule type" value="Genomic_DNA"/>
</dbReference>
<gene>
    <name evidence="1" type="ORF">CDAR_480371</name>
</gene>
<name>A0AAV4V0V0_9ARAC</name>